<dbReference type="AlphaFoldDB" id="A0A1I1UAS4"/>
<name>A0A1I1UAS4_9BACT</name>
<proteinExistence type="predicted"/>
<accession>A0A1I1UAS4</accession>
<gene>
    <name evidence="1" type="ORF">SAMN02745121_01103</name>
</gene>
<dbReference type="EMBL" id="FOMX01000003">
    <property type="protein sequence ID" value="SFD67869.1"/>
    <property type="molecule type" value="Genomic_DNA"/>
</dbReference>
<reference evidence="2" key="1">
    <citation type="submission" date="2016-10" db="EMBL/GenBank/DDBJ databases">
        <authorList>
            <person name="Varghese N."/>
            <person name="Submissions S."/>
        </authorList>
    </citation>
    <scope>NUCLEOTIDE SEQUENCE [LARGE SCALE GENOMIC DNA]</scope>
    <source>
        <strain evidence="2">ATCC 25963</strain>
    </source>
</reference>
<evidence type="ECO:0000313" key="1">
    <source>
        <dbReference type="EMBL" id="SFD67869.1"/>
    </source>
</evidence>
<keyword evidence="2" id="KW-1185">Reference proteome</keyword>
<organism evidence="1 2">
    <name type="scientific">Nannocystis exedens</name>
    <dbReference type="NCBI Taxonomy" id="54"/>
    <lineage>
        <taxon>Bacteria</taxon>
        <taxon>Pseudomonadati</taxon>
        <taxon>Myxococcota</taxon>
        <taxon>Polyangia</taxon>
        <taxon>Nannocystales</taxon>
        <taxon>Nannocystaceae</taxon>
        <taxon>Nannocystis</taxon>
    </lineage>
</organism>
<dbReference type="RefSeq" id="WP_096329579.1">
    <property type="nucleotide sequence ID" value="NZ_FOMX01000003.1"/>
</dbReference>
<sequence length="182" mass="19979">MTTPRSSPTTNAGAWQALRDYLIDAYSNQEMRTLVELTLLAEAGTRLPDERVPAHEYAATLCMLIQRHSGCPVPEFWRQLLADRPWRRPEIDKLQTIFDAAMAASGRPPPQPPRPVRRWQFTVPPLLGAALITALGAAGTYCALARDKPKIECNDGTRSPTCTELGPGCCSRHGGVKAVESK</sequence>
<dbReference type="STRING" id="54.SAMN02745121_01103"/>
<protein>
    <submittedName>
        <fullName evidence="1">Uncharacterized protein</fullName>
    </submittedName>
</protein>
<dbReference type="Proteomes" id="UP000199400">
    <property type="component" value="Unassembled WGS sequence"/>
</dbReference>
<evidence type="ECO:0000313" key="2">
    <source>
        <dbReference type="Proteomes" id="UP000199400"/>
    </source>
</evidence>